<dbReference type="FunFam" id="3.20.20.140:FF:000174">
    <property type="entry name" value="Dihydropyrimidinase-related protein 2"/>
    <property type="match status" value="1"/>
</dbReference>
<evidence type="ECO:0000256" key="2">
    <source>
        <dbReference type="ARBA" id="ARBA00002368"/>
    </source>
</evidence>
<dbReference type="InterPro" id="IPR017593">
    <property type="entry name" value="Allantoinase"/>
</dbReference>
<evidence type="ECO:0000256" key="11">
    <source>
        <dbReference type="ARBA" id="ARBA00022833"/>
    </source>
</evidence>
<evidence type="ECO:0000256" key="10">
    <source>
        <dbReference type="ARBA" id="ARBA00022801"/>
    </source>
</evidence>
<evidence type="ECO:0000256" key="8">
    <source>
        <dbReference type="ARBA" id="ARBA00012863"/>
    </source>
</evidence>
<comment type="function">
    <text evidence="2">Catalyzes the reversible cyclization of carbamoyl aspartate to dihydroorotate.</text>
</comment>
<dbReference type="SUPFAM" id="SSF51338">
    <property type="entry name" value="Composite domain of metallo-dependent hydrolases"/>
    <property type="match status" value="1"/>
</dbReference>
<evidence type="ECO:0000313" key="14">
    <source>
        <dbReference type="Proteomes" id="UP000005104"/>
    </source>
</evidence>
<dbReference type="Proteomes" id="UP000005104">
    <property type="component" value="Chromosome"/>
</dbReference>
<dbReference type="InterPro" id="IPR002195">
    <property type="entry name" value="Dihydroorotase_CS"/>
</dbReference>
<evidence type="ECO:0000256" key="4">
    <source>
        <dbReference type="ARBA" id="ARBA00008829"/>
    </source>
</evidence>
<dbReference type="AlphaFoldDB" id="H5XXJ8"/>
<evidence type="ECO:0000313" key="13">
    <source>
        <dbReference type="EMBL" id="EHQ91204.1"/>
    </source>
</evidence>
<dbReference type="Pfam" id="PF01979">
    <property type="entry name" value="Amidohydro_1"/>
    <property type="match status" value="1"/>
</dbReference>
<comment type="cofactor">
    <cofactor evidence="1">
        <name>Zn(2+)</name>
        <dbReference type="ChEBI" id="CHEBI:29105"/>
    </cofactor>
</comment>
<dbReference type="InterPro" id="IPR050138">
    <property type="entry name" value="DHOase/Allantoinase_Hydrolase"/>
</dbReference>
<dbReference type="InterPro" id="IPR011059">
    <property type="entry name" value="Metal-dep_hydrolase_composite"/>
</dbReference>
<feature type="domain" description="Amidohydrolase-related" evidence="12">
    <location>
        <begin position="51"/>
        <end position="432"/>
    </location>
</feature>
<dbReference type="CDD" id="cd01315">
    <property type="entry name" value="L-HYD_ALN"/>
    <property type="match status" value="1"/>
</dbReference>
<evidence type="ECO:0000256" key="3">
    <source>
        <dbReference type="ARBA" id="ARBA00004968"/>
    </source>
</evidence>
<keyword evidence="10" id="KW-0378">Hydrolase</keyword>
<dbReference type="GO" id="GO:0008270">
    <property type="term" value="F:zinc ion binding"/>
    <property type="evidence" value="ECO:0007669"/>
    <property type="project" value="InterPro"/>
</dbReference>
<dbReference type="Gene3D" id="2.30.40.10">
    <property type="entry name" value="Urease, subunit C, domain 1"/>
    <property type="match status" value="1"/>
</dbReference>
<comment type="similarity">
    <text evidence="5">Belongs to the metallo-dependent hydrolases superfamily. DHOase family. Class I DHOase subfamily.</text>
</comment>
<dbReference type="HOGENOM" id="CLU_015572_4_2_9"/>
<evidence type="ECO:0000256" key="5">
    <source>
        <dbReference type="ARBA" id="ARBA00010286"/>
    </source>
</evidence>
<evidence type="ECO:0000256" key="9">
    <source>
        <dbReference type="ARBA" id="ARBA00022723"/>
    </source>
</evidence>
<comment type="pathway">
    <text evidence="3">Nitrogen metabolism; (S)-allantoin degradation; allantoate from (S)-allantoin: step 1/1.</text>
</comment>
<comment type="similarity">
    <text evidence="4">Belongs to the metallo-dependent hydrolases superfamily. Hydantoinase/dihydropyrimidinase family.</text>
</comment>
<dbReference type="EC" id="3.5.2.5" evidence="8"/>
<accession>H5XXJ8</accession>
<evidence type="ECO:0000256" key="6">
    <source>
        <dbReference type="ARBA" id="ARBA00010368"/>
    </source>
</evidence>
<dbReference type="InterPro" id="IPR032466">
    <property type="entry name" value="Metal_Hydrolase"/>
</dbReference>
<keyword evidence="14" id="KW-1185">Reference proteome</keyword>
<reference evidence="13 14" key="1">
    <citation type="submission" date="2011-11" db="EMBL/GenBank/DDBJ databases">
        <title>The Noncontiguous Finished genome of Desulfosporosinus youngiae DSM 17734.</title>
        <authorList>
            <consortium name="US DOE Joint Genome Institute (JGI-PGF)"/>
            <person name="Lucas S."/>
            <person name="Han J."/>
            <person name="Lapidus A."/>
            <person name="Cheng J.-F."/>
            <person name="Goodwin L."/>
            <person name="Pitluck S."/>
            <person name="Peters L."/>
            <person name="Ovchinnikova G."/>
            <person name="Lu M."/>
            <person name="Land M.L."/>
            <person name="Hauser L."/>
            <person name="Pester M."/>
            <person name="Spring S."/>
            <person name="Ollivier B."/>
            <person name="Rattei T."/>
            <person name="Klenk H.-P."/>
            <person name="Wagner M."/>
            <person name="Loy A."/>
            <person name="Woyke T.J."/>
        </authorList>
    </citation>
    <scope>NUCLEOTIDE SEQUENCE [LARGE SCALE GENOMIC DNA]</scope>
    <source>
        <strain evidence="13 14">DSM 17734</strain>
    </source>
</reference>
<dbReference type="GO" id="GO:0050897">
    <property type="term" value="F:cobalt ion binding"/>
    <property type="evidence" value="ECO:0007669"/>
    <property type="project" value="InterPro"/>
</dbReference>
<dbReference type="GO" id="GO:0000256">
    <property type="term" value="P:allantoin catabolic process"/>
    <property type="evidence" value="ECO:0007669"/>
    <property type="project" value="InterPro"/>
</dbReference>
<dbReference type="STRING" id="768710.DesyoDRAFT_4247"/>
<dbReference type="OrthoDB" id="9765462at2"/>
<dbReference type="Gene3D" id="3.20.20.140">
    <property type="entry name" value="Metal-dependent hydrolases"/>
    <property type="match status" value="1"/>
</dbReference>
<evidence type="ECO:0000256" key="1">
    <source>
        <dbReference type="ARBA" id="ARBA00001947"/>
    </source>
</evidence>
<name>H5XXJ8_9FIRM</name>
<dbReference type="GO" id="GO:0004038">
    <property type="term" value="F:allantoinase activity"/>
    <property type="evidence" value="ECO:0007669"/>
    <property type="project" value="UniProtKB-EC"/>
</dbReference>
<dbReference type="EMBL" id="CM001441">
    <property type="protein sequence ID" value="EHQ91204.1"/>
    <property type="molecule type" value="Genomic_DNA"/>
</dbReference>
<comment type="similarity">
    <text evidence="6">Belongs to the metallo-dependent hydrolases superfamily. Allantoinase family.</text>
</comment>
<evidence type="ECO:0000256" key="7">
    <source>
        <dbReference type="ARBA" id="ARBA00011881"/>
    </source>
</evidence>
<dbReference type="InterPro" id="IPR006680">
    <property type="entry name" value="Amidohydro-rel"/>
</dbReference>
<comment type="subunit">
    <text evidence="7">Homotetramer.</text>
</comment>
<organism evidence="13 14">
    <name type="scientific">Desulfosporosinus youngiae DSM 17734</name>
    <dbReference type="NCBI Taxonomy" id="768710"/>
    <lineage>
        <taxon>Bacteria</taxon>
        <taxon>Bacillati</taxon>
        <taxon>Bacillota</taxon>
        <taxon>Clostridia</taxon>
        <taxon>Eubacteriales</taxon>
        <taxon>Desulfitobacteriaceae</taxon>
        <taxon>Desulfosporosinus</taxon>
    </lineage>
</organism>
<evidence type="ECO:0000259" key="12">
    <source>
        <dbReference type="Pfam" id="PF01979"/>
    </source>
</evidence>
<dbReference type="eggNOG" id="COG0044">
    <property type="taxonomic scope" value="Bacteria"/>
</dbReference>
<protein>
    <recommendedName>
        <fullName evidence="8">allantoinase</fullName>
        <ecNumber evidence="8">3.5.2.5</ecNumber>
    </recommendedName>
</protein>
<dbReference type="GO" id="GO:0005737">
    <property type="term" value="C:cytoplasm"/>
    <property type="evidence" value="ECO:0007669"/>
    <property type="project" value="TreeGrafter"/>
</dbReference>
<dbReference type="RefSeq" id="WP_007786023.1">
    <property type="nucleotide sequence ID" value="NZ_CM001441.1"/>
</dbReference>
<dbReference type="PROSITE" id="PS00482">
    <property type="entry name" value="DIHYDROOROTASE_1"/>
    <property type="match status" value="1"/>
</dbReference>
<dbReference type="SUPFAM" id="SSF51556">
    <property type="entry name" value="Metallo-dependent hydrolases"/>
    <property type="match status" value="1"/>
</dbReference>
<sequence length="452" mass="49545">MFNLVIKNGKVVTSDRIFEASICVMDGKIAAIVEAGTPVEAEEVIDAQGNYVFPGAIDSHAHLNDPGYLWREDYTHGTAAAGVGGCTTIVDMPLQNEPALTDALIFDKKEETVSANAYVDYCFWGGLVDYNLDKLRELDEKGCVAFKSFIGPVSPDYVSLTIGQAKEALEILKECDGRAGFHCEDYSIIKWEEARAQRKEKNDWRDFLNSRPVIAELIATQNILDLARELDAKVHICHVSHPRVAQIIREAQREGVDVTAETCGHYLTFTDNDVIENGSLFKCAPPLREAAAVEEMWEYVNNGTLACIGSDHSPCELSEKSEEKHGIFGAWGGISGIQNVMQVVFSEGVVKRGYNPTLLARSLSEGPAKTFGIYGKKGAIEVGFDADLVILDPEKEWEITPDSLYYVNKISAFVGLKGKGLPVCTLVRGQVVAKEGQLVGQKGYGKLIKKSK</sequence>
<dbReference type="GO" id="GO:0006145">
    <property type="term" value="P:purine nucleobase catabolic process"/>
    <property type="evidence" value="ECO:0007669"/>
    <property type="project" value="TreeGrafter"/>
</dbReference>
<proteinExistence type="inferred from homology"/>
<dbReference type="NCBIfam" id="TIGR03178">
    <property type="entry name" value="allantoinase"/>
    <property type="match status" value="1"/>
</dbReference>
<gene>
    <name evidence="13" type="ORF">DesyoDRAFT_4247</name>
</gene>
<keyword evidence="11" id="KW-0862">Zinc</keyword>
<keyword evidence="9" id="KW-0479">Metal-binding</keyword>
<dbReference type="PANTHER" id="PTHR43668">
    <property type="entry name" value="ALLANTOINASE"/>
    <property type="match status" value="1"/>
</dbReference>
<dbReference type="PANTHER" id="PTHR43668:SF2">
    <property type="entry name" value="ALLANTOINASE"/>
    <property type="match status" value="1"/>
</dbReference>